<evidence type="ECO:0000313" key="4">
    <source>
        <dbReference type="Proteomes" id="UP000800094"/>
    </source>
</evidence>
<evidence type="ECO:0000256" key="1">
    <source>
        <dbReference type="SAM" id="MobiDB-lite"/>
    </source>
</evidence>
<name>A0A6A6HQL2_9PLEO</name>
<feature type="region of interest" description="Disordered" evidence="1">
    <location>
        <begin position="67"/>
        <end position="88"/>
    </location>
</feature>
<organism evidence="3 4">
    <name type="scientific">Trematosphaeria pertusa</name>
    <dbReference type="NCBI Taxonomy" id="390896"/>
    <lineage>
        <taxon>Eukaryota</taxon>
        <taxon>Fungi</taxon>
        <taxon>Dikarya</taxon>
        <taxon>Ascomycota</taxon>
        <taxon>Pezizomycotina</taxon>
        <taxon>Dothideomycetes</taxon>
        <taxon>Pleosporomycetidae</taxon>
        <taxon>Pleosporales</taxon>
        <taxon>Massarineae</taxon>
        <taxon>Trematosphaeriaceae</taxon>
        <taxon>Trematosphaeria</taxon>
    </lineage>
</organism>
<dbReference type="EMBL" id="ML987220">
    <property type="protein sequence ID" value="KAF2240311.1"/>
    <property type="molecule type" value="Genomic_DNA"/>
</dbReference>
<gene>
    <name evidence="3" type="ORF">BU26DRAFT_238487</name>
</gene>
<dbReference type="AlphaFoldDB" id="A0A6A6HQL2"/>
<keyword evidence="2" id="KW-0472">Membrane</keyword>
<dbReference type="GeneID" id="54574308"/>
<sequence length="118" mass="13304">MHTRMPRRQSENISAARIISSAQTILPFPVTASQQSRSKRRGPWAHHASASSICKQVFFTRRRSIRSNTARQPMTKMPQGRHHVKQPEEGETRLASIFLSTVLLHTSSGIFPILLSTT</sequence>
<evidence type="ECO:0000313" key="3">
    <source>
        <dbReference type="EMBL" id="KAF2240311.1"/>
    </source>
</evidence>
<dbReference type="RefSeq" id="XP_033675315.1">
    <property type="nucleotide sequence ID" value="XM_033820978.1"/>
</dbReference>
<dbReference type="Proteomes" id="UP000800094">
    <property type="component" value="Unassembled WGS sequence"/>
</dbReference>
<feature type="transmembrane region" description="Helical" evidence="2">
    <location>
        <begin position="94"/>
        <end position="115"/>
    </location>
</feature>
<reference evidence="3" key="1">
    <citation type="journal article" date="2020" name="Stud. Mycol.">
        <title>101 Dothideomycetes genomes: a test case for predicting lifestyles and emergence of pathogens.</title>
        <authorList>
            <person name="Haridas S."/>
            <person name="Albert R."/>
            <person name="Binder M."/>
            <person name="Bloem J."/>
            <person name="Labutti K."/>
            <person name="Salamov A."/>
            <person name="Andreopoulos B."/>
            <person name="Baker S."/>
            <person name="Barry K."/>
            <person name="Bills G."/>
            <person name="Bluhm B."/>
            <person name="Cannon C."/>
            <person name="Castanera R."/>
            <person name="Culley D."/>
            <person name="Daum C."/>
            <person name="Ezra D."/>
            <person name="Gonzalez J."/>
            <person name="Henrissat B."/>
            <person name="Kuo A."/>
            <person name="Liang C."/>
            <person name="Lipzen A."/>
            <person name="Lutzoni F."/>
            <person name="Magnuson J."/>
            <person name="Mondo S."/>
            <person name="Nolan M."/>
            <person name="Ohm R."/>
            <person name="Pangilinan J."/>
            <person name="Park H.-J."/>
            <person name="Ramirez L."/>
            <person name="Alfaro M."/>
            <person name="Sun H."/>
            <person name="Tritt A."/>
            <person name="Yoshinaga Y."/>
            <person name="Zwiers L.-H."/>
            <person name="Turgeon B."/>
            <person name="Goodwin S."/>
            <person name="Spatafora J."/>
            <person name="Crous P."/>
            <person name="Grigoriev I."/>
        </authorList>
    </citation>
    <scope>NUCLEOTIDE SEQUENCE</scope>
    <source>
        <strain evidence="3">CBS 122368</strain>
    </source>
</reference>
<protein>
    <submittedName>
        <fullName evidence="3">Uncharacterized protein</fullName>
    </submittedName>
</protein>
<keyword evidence="2" id="KW-0812">Transmembrane</keyword>
<proteinExistence type="predicted"/>
<keyword evidence="4" id="KW-1185">Reference proteome</keyword>
<keyword evidence="2" id="KW-1133">Transmembrane helix</keyword>
<evidence type="ECO:0000256" key="2">
    <source>
        <dbReference type="SAM" id="Phobius"/>
    </source>
</evidence>
<accession>A0A6A6HQL2</accession>